<evidence type="ECO:0000256" key="3">
    <source>
        <dbReference type="ARBA" id="ARBA00011063"/>
    </source>
</evidence>
<protein>
    <recommendedName>
        <fullName evidence="12">L-threonylcarbamoyladenylate synthase</fullName>
        <ecNumber evidence="4">2.7.7.87</ecNumber>
    </recommendedName>
    <alternativeName>
        <fullName evidence="12">L-threonylcarbamoyladenylate synthase</fullName>
    </alternativeName>
</protein>
<name>A0A518BAJ4_9BACT</name>
<dbReference type="GO" id="GO:0005524">
    <property type="term" value="F:ATP binding"/>
    <property type="evidence" value="ECO:0007669"/>
    <property type="project" value="UniProtKB-KW"/>
</dbReference>
<evidence type="ECO:0000256" key="5">
    <source>
        <dbReference type="ARBA" id="ARBA00022490"/>
    </source>
</evidence>
<dbReference type="GO" id="GO:0003725">
    <property type="term" value="F:double-stranded RNA binding"/>
    <property type="evidence" value="ECO:0007669"/>
    <property type="project" value="InterPro"/>
</dbReference>
<dbReference type="GO" id="GO:0061710">
    <property type="term" value="F:L-threonylcarbamoyladenylate synthase"/>
    <property type="evidence" value="ECO:0007669"/>
    <property type="project" value="UniProtKB-EC"/>
</dbReference>
<dbReference type="SUPFAM" id="SSF55821">
    <property type="entry name" value="YrdC/RibB"/>
    <property type="match status" value="1"/>
</dbReference>
<dbReference type="OrthoDB" id="9784339at2"/>
<dbReference type="InterPro" id="IPR017945">
    <property type="entry name" value="DHBP_synth_RibB-like_a/b_dom"/>
</dbReference>
<dbReference type="InterPro" id="IPR017867">
    <property type="entry name" value="Tyr_phospatase_low_mol_wt"/>
</dbReference>
<proteinExistence type="inferred from homology"/>
<keyword evidence="9" id="KW-0547">Nucleotide-binding</keyword>
<accession>A0A518BAJ4</accession>
<evidence type="ECO:0000256" key="9">
    <source>
        <dbReference type="ARBA" id="ARBA00022741"/>
    </source>
</evidence>
<keyword evidence="11" id="KW-0067">ATP-binding</keyword>
<dbReference type="AlphaFoldDB" id="A0A518BAJ4"/>
<dbReference type="GO" id="GO:0008033">
    <property type="term" value="P:tRNA processing"/>
    <property type="evidence" value="ECO:0007669"/>
    <property type="project" value="UniProtKB-KW"/>
</dbReference>
<evidence type="ECO:0000256" key="7">
    <source>
        <dbReference type="ARBA" id="ARBA00022694"/>
    </source>
</evidence>
<evidence type="ECO:0000256" key="2">
    <source>
        <dbReference type="ARBA" id="ARBA00007663"/>
    </source>
</evidence>
<dbReference type="GO" id="GO:0000049">
    <property type="term" value="F:tRNA binding"/>
    <property type="evidence" value="ECO:0007669"/>
    <property type="project" value="TreeGrafter"/>
</dbReference>
<dbReference type="PANTHER" id="PTHR17490:SF16">
    <property type="entry name" value="THREONYLCARBAMOYL-AMP SYNTHASE"/>
    <property type="match status" value="1"/>
</dbReference>
<dbReference type="InterPro" id="IPR050156">
    <property type="entry name" value="TC-AMP_synthase_SUA5"/>
</dbReference>
<dbReference type="GO" id="GO:0005737">
    <property type="term" value="C:cytoplasm"/>
    <property type="evidence" value="ECO:0007669"/>
    <property type="project" value="UniProtKB-SubCell"/>
</dbReference>
<comment type="subcellular location">
    <subcellularLocation>
        <location evidence="1">Cytoplasm</location>
    </subcellularLocation>
</comment>
<dbReference type="Proteomes" id="UP000317093">
    <property type="component" value="Chromosome"/>
</dbReference>
<dbReference type="PROSITE" id="PS51163">
    <property type="entry name" value="YRDC"/>
    <property type="match status" value="1"/>
</dbReference>
<sequence length="370" mass="40484">MLDQLDWTNSEDKRDLVHRAVEHLVMGRLVIFPTETEYVLAASADQADAVAALWQSYSRPTRWIHFALAPTKELVESLPGQTPEGRRLARRTWPGPIDFVVAPDASLVEYTAEMVKSLTADLGAACLACPGHPAIASTAQFLKTPLILASRAKDPTRILSDQSVAMEEFGEIADAMIDDGKTRFGQPSTIVRIGTDGVAVEQEGVVSSSWIRRLSGEMITFVCTGNTCRSPMAEALFKRFLADKLGCSIEELPERGYTVASAGIAAHPGTPAAENAVSVVREYNAHLEDHISQPLTDELALYSDRLIVMTEDHKSLVCRLWPEVESRTTLLCGDRNVSDPIGGTYDRYERCAGQIADQLRSLLDDVTAPN</sequence>
<reference evidence="16 17" key="1">
    <citation type="submission" date="2019-02" db="EMBL/GenBank/DDBJ databases">
        <title>Deep-cultivation of Planctomycetes and their phenomic and genomic characterization uncovers novel biology.</title>
        <authorList>
            <person name="Wiegand S."/>
            <person name="Jogler M."/>
            <person name="Boedeker C."/>
            <person name="Pinto D."/>
            <person name="Vollmers J."/>
            <person name="Rivas-Marin E."/>
            <person name="Kohn T."/>
            <person name="Peeters S.H."/>
            <person name="Heuer A."/>
            <person name="Rast P."/>
            <person name="Oberbeckmann S."/>
            <person name="Bunk B."/>
            <person name="Jeske O."/>
            <person name="Meyerdierks A."/>
            <person name="Storesund J.E."/>
            <person name="Kallscheuer N."/>
            <person name="Luecker S."/>
            <person name="Lage O.M."/>
            <person name="Pohl T."/>
            <person name="Merkel B.J."/>
            <person name="Hornburger P."/>
            <person name="Mueller R.-W."/>
            <person name="Bruemmer F."/>
            <person name="Labrenz M."/>
            <person name="Spormann A.M."/>
            <person name="Op den Camp H."/>
            <person name="Overmann J."/>
            <person name="Amann R."/>
            <person name="Jetten M.S.M."/>
            <person name="Mascher T."/>
            <person name="Medema M.H."/>
            <person name="Devos D.P."/>
            <person name="Kaster A.-K."/>
            <person name="Ovreas L."/>
            <person name="Rohde M."/>
            <person name="Galperin M.Y."/>
            <person name="Jogler C."/>
        </authorList>
    </citation>
    <scope>NUCLEOTIDE SEQUENCE [LARGE SCALE GENOMIC DNA]</scope>
    <source>
        <strain evidence="16 17">Pan216</strain>
    </source>
</reference>
<evidence type="ECO:0000259" key="15">
    <source>
        <dbReference type="PROSITE" id="PS51163"/>
    </source>
</evidence>
<comment type="catalytic activity">
    <reaction evidence="13">
        <text>L-threonine + hydrogencarbonate + ATP = L-threonylcarbamoyladenylate + diphosphate + H2O</text>
        <dbReference type="Rhea" id="RHEA:36407"/>
        <dbReference type="ChEBI" id="CHEBI:15377"/>
        <dbReference type="ChEBI" id="CHEBI:17544"/>
        <dbReference type="ChEBI" id="CHEBI:30616"/>
        <dbReference type="ChEBI" id="CHEBI:33019"/>
        <dbReference type="ChEBI" id="CHEBI:57926"/>
        <dbReference type="ChEBI" id="CHEBI:73682"/>
        <dbReference type="EC" id="2.7.7.87"/>
    </reaction>
</comment>
<dbReference type="CDD" id="cd16344">
    <property type="entry name" value="LMWPAP"/>
    <property type="match status" value="1"/>
</dbReference>
<dbReference type="Gene3D" id="3.40.50.2300">
    <property type="match status" value="1"/>
</dbReference>
<feature type="domain" description="YrdC-like" evidence="15">
    <location>
        <begin position="14"/>
        <end position="206"/>
    </location>
</feature>
<feature type="active site" description="Proton donor" evidence="14">
    <location>
        <position position="339"/>
    </location>
</feature>
<dbReference type="GO" id="GO:0006450">
    <property type="term" value="P:regulation of translational fidelity"/>
    <property type="evidence" value="ECO:0007669"/>
    <property type="project" value="TreeGrafter"/>
</dbReference>
<keyword evidence="8" id="KW-0548">Nucleotidyltransferase</keyword>
<evidence type="ECO:0000256" key="4">
    <source>
        <dbReference type="ARBA" id="ARBA00012584"/>
    </source>
</evidence>
<dbReference type="InterPro" id="IPR023485">
    <property type="entry name" value="Ptyr_pPase"/>
</dbReference>
<feature type="active site" evidence="14">
    <location>
        <position position="229"/>
    </location>
</feature>
<dbReference type="KEGG" id="knv:Pan216_48860"/>
<dbReference type="InterPro" id="IPR006070">
    <property type="entry name" value="Sua5-like_dom"/>
</dbReference>
<evidence type="ECO:0000256" key="14">
    <source>
        <dbReference type="PIRSR" id="PIRSR617867-1"/>
    </source>
</evidence>
<dbReference type="SMART" id="SM00226">
    <property type="entry name" value="LMWPc"/>
    <property type="match status" value="1"/>
</dbReference>
<organism evidence="16 17">
    <name type="scientific">Kolteria novifilia</name>
    <dbReference type="NCBI Taxonomy" id="2527975"/>
    <lineage>
        <taxon>Bacteria</taxon>
        <taxon>Pseudomonadati</taxon>
        <taxon>Planctomycetota</taxon>
        <taxon>Planctomycetia</taxon>
        <taxon>Kolteriales</taxon>
        <taxon>Kolteriaceae</taxon>
        <taxon>Kolteria</taxon>
    </lineage>
</organism>
<evidence type="ECO:0000256" key="6">
    <source>
        <dbReference type="ARBA" id="ARBA00022679"/>
    </source>
</evidence>
<comment type="similarity">
    <text evidence="3">Belongs to the low molecular weight phosphotyrosine protein phosphatase family.</text>
</comment>
<dbReference type="PRINTS" id="PR00719">
    <property type="entry name" value="LMWPTPASE"/>
</dbReference>
<dbReference type="EC" id="2.7.7.87" evidence="4"/>
<dbReference type="EMBL" id="CP036279">
    <property type="protein sequence ID" value="QDU64005.1"/>
    <property type="molecule type" value="Genomic_DNA"/>
</dbReference>
<evidence type="ECO:0000256" key="11">
    <source>
        <dbReference type="ARBA" id="ARBA00022840"/>
    </source>
</evidence>
<evidence type="ECO:0000256" key="8">
    <source>
        <dbReference type="ARBA" id="ARBA00022695"/>
    </source>
</evidence>
<gene>
    <name evidence="16" type="primary">ywlE</name>
    <name evidence="16" type="ORF">Pan216_48860</name>
</gene>
<dbReference type="PANTHER" id="PTHR17490">
    <property type="entry name" value="SUA5"/>
    <property type="match status" value="1"/>
</dbReference>
<evidence type="ECO:0000256" key="10">
    <source>
        <dbReference type="ARBA" id="ARBA00022801"/>
    </source>
</evidence>
<keyword evidence="17" id="KW-1185">Reference proteome</keyword>
<keyword evidence="7" id="KW-0819">tRNA processing</keyword>
<evidence type="ECO:0000256" key="12">
    <source>
        <dbReference type="ARBA" id="ARBA00029774"/>
    </source>
</evidence>
<dbReference type="SUPFAM" id="SSF52788">
    <property type="entry name" value="Phosphotyrosine protein phosphatases I"/>
    <property type="match status" value="1"/>
</dbReference>
<dbReference type="Pfam" id="PF01451">
    <property type="entry name" value="LMWPc"/>
    <property type="match status" value="1"/>
</dbReference>
<dbReference type="Gene3D" id="3.90.870.10">
    <property type="entry name" value="DHBP synthase"/>
    <property type="match status" value="1"/>
</dbReference>
<dbReference type="InterPro" id="IPR036196">
    <property type="entry name" value="Ptyr_pPase_sf"/>
</dbReference>
<keyword evidence="5" id="KW-0963">Cytoplasm</keyword>
<dbReference type="RefSeq" id="WP_145261899.1">
    <property type="nucleotide sequence ID" value="NZ_CP036279.1"/>
</dbReference>
<feature type="active site" description="Nucleophile" evidence="14">
    <location>
        <position position="223"/>
    </location>
</feature>
<comment type="similarity">
    <text evidence="2">Belongs to the SUA5 family.</text>
</comment>
<keyword evidence="10 16" id="KW-0378">Hydrolase</keyword>
<evidence type="ECO:0000256" key="13">
    <source>
        <dbReference type="ARBA" id="ARBA00048366"/>
    </source>
</evidence>
<evidence type="ECO:0000313" key="17">
    <source>
        <dbReference type="Proteomes" id="UP000317093"/>
    </source>
</evidence>
<evidence type="ECO:0000256" key="1">
    <source>
        <dbReference type="ARBA" id="ARBA00004496"/>
    </source>
</evidence>
<keyword evidence="6" id="KW-0808">Transferase</keyword>
<evidence type="ECO:0000313" key="16">
    <source>
        <dbReference type="EMBL" id="QDU64005.1"/>
    </source>
</evidence>
<dbReference type="GO" id="GO:0004725">
    <property type="term" value="F:protein tyrosine phosphatase activity"/>
    <property type="evidence" value="ECO:0007669"/>
    <property type="project" value="InterPro"/>
</dbReference>
<dbReference type="Pfam" id="PF01300">
    <property type="entry name" value="Sua5_yciO_yrdC"/>
    <property type="match status" value="1"/>
</dbReference>